<keyword evidence="1" id="KW-0732">Signal</keyword>
<dbReference type="EMBL" id="JACBZN010000001">
    <property type="protein sequence ID" value="NYI37755.1"/>
    <property type="molecule type" value="Genomic_DNA"/>
</dbReference>
<sequence length="172" mass="17140">MNKSTKGAIAAGAAAVLMLGGAGSLAYWNAEGDIAGGSITAGELKLTDPTPGAWTLNGSPVTSLSSVRVVPGDELEYTAGWDITATGDNLKAVVDVTGFNASGSLASAVTLTDTYLVGGTAPAGNQITSADDGETLAATLNVDFPFGTSADNTTQTLTLDLSDVKVALTQVQ</sequence>
<evidence type="ECO:0000313" key="2">
    <source>
        <dbReference type="EMBL" id="MBD1270369.1"/>
    </source>
</evidence>
<reference evidence="3" key="2">
    <citation type="submission" date="2020-09" db="EMBL/GenBank/DDBJ databases">
        <title>Novel species in genus Aeromicrobium.</title>
        <authorList>
            <person name="Zhang G."/>
        </authorList>
    </citation>
    <scope>NUCLEOTIDE SEQUENCE</scope>
    <source>
        <strain evidence="3">SSW1-57</strain>
    </source>
</reference>
<dbReference type="EMBL" id="JACWMT010000002">
    <property type="protein sequence ID" value="MBD1270369.1"/>
    <property type="molecule type" value="Genomic_DNA"/>
</dbReference>
<comment type="caution">
    <text evidence="3">The sequence shown here is derived from an EMBL/GenBank/DDBJ whole genome shotgun (WGS) entry which is preliminary data.</text>
</comment>
<name>A0A8I0FVP3_9ACTN</name>
<evidence type="ECO:0000313" key="5">
    <source>
        <dbReference type="Proteomes" id="UP000587211"/>
    </source>
</evidence>
<dbReference type="EMBL" id="JACWMT010000003">
    <property type="protein sequence ID" value="MBD1271499.1"/>
    <property type="molecule type" value="Genomic_DNA"/>
</dbReference>
<evidence type="ECO:0000313" key="3">
    <source>
        <dbReference type="EMBL" id="MBD1271499.1"/>
    </source>
</evidence>
<keyword evidence="5" id="KW-1185">Reference proteome</keyword>
<dbReference type="Proteomes" id="UP000659061">
    <property type="component" value="Unassembled WGS sequence"/>
</dbReference>
<evidence type="ECO:0000313" key="4">
    <source>
        <dbReference type="EMBL" id="NYI37755.1"/>
    </source>
</evidence>
<dbReference type="AlphaFoldDB" id="A0A8I0FVP3"/>
<dbReference type="RefSeq" id="WP_179424235.1">
    <property type="nucleotide sequence ID" value="NZ_BAAAMP010000003.1"/>
</dbReference>
<proteinExistence type="predicted"/>
<evidence type="ECO:0000256" key="1">
    <source>
        <dbReference type="SAM" id="SignalP"/>
    </source>
</evidence>
<feature type="chain" id="PRO_5044691928" evidence="1">
    <location>
        <begin position="27"/>
        <end position="172"/>
    </location>
</feature>
<accession>A0A8I0FVP3</accession>
<organism evidence="3 6">
    <name type="scientific">Aeromicrobium tamlense</name>
    <dbReference type="NCBI Taxonomy" id="375541"/>
    <lineage>
        <taxon>Bacteria</taxon>
        <taxon>Bacillati</taxon>
        <taxon>Actinomycetota</taxon>
        <taxon>Actinomycetes</taxon>
        <taxon>Propionibacteriales</taxon>
        <taxon>Nocardioidaceae</taxon>
        <taxon>Aeromicrobium</taxon>
    </lineage>
</organism>
<dbReference type="NCBIfam" id="TIGR04089">
    <property type="entry name" value="exp_by_SipW_III"/>
    <property type="match status" value="1"/>
</dbReference>
<dbReference type="InterPro" id="IPR023833">
    <property type="entry name" value="Signal_pept_SipW-depend-type"/>
</dbReference>
<reference evidence="4 5" key="1">
    <citation type="submission" date="2020-07" db="EMBL/GenBank/DDBJ databases">
        <title>Sequencing the genomes of 1000 actinobacteria strains.</title>
        <authorList>
            <person name="Klenk H.-P."/>
        </authorList>
    </citation>
    <scope>NUCLEOTIDE SEQUENCE [LARGE SCALE GENOMIC DNA]</scope>
    <source>
        <strain evidence="4 5">DSM 19087</strain>
    </source>
</reference>
<gene>
    <name evidence="4" type="ORF">BJ975_001130</name>
    <name evidence="2" type="ORF">IDH50_09030</name>
    <name evidence="3" type="ORF">IDH50_14730</name>
</gene>
<dbReference type="InterPro" id="IPR024006">
    <property type="entry name" value="Alt_signal_exp_actinobact"/>
</dbReference>
<dbReference type="NCBIfam" id="TIGR04088">
    <property type="entry name" value="cognate_SipW"/>
    <property type="match status" value="1"/>
</dbReference>
<evidence type="ECO:0000313" key="6">
    <source>
        <dbReference type="Proteomes" id="UP000659061"/>
    </source>
</evidence>
<protein>
    <submittedName>
        <fullName evidence="4">Alternate signal-mediated exported protein</fullName>
    </submittedName>
    <submittedName>
        <fullName evidence="3">Alternate-type signal peptide domain-containing protein</fullName>
    </submittedName>
</protein>
<dbReference type="Proteomes" id="UP000587211">
    <property type="component" value="Unassembled WGS sequence"/>
</dbReference>
<feature type="signal peptide" evidence="1">
    <location>
        <begin position="1"/>
        <end position="26"/>
    </location>
</feature>